<keyword evidence="2" id="KW-0472">Membrane</keyword>
<evidence type="ECO:0000256" key="2">
    <source>
        <dbReference type="SAM" id="Phobius"/>
    </source>
</evidence>
<keyword evidence="2" id="KW-1133">Transmembrane helix</keyword>
<name>A0AAN8VVZ9_9MAGN</name>
<dbReference type="InterPro" id="IPR050369">
    <property type="entry name" value="RBOH/FRE"/>
</dbReference>
<organism evidence="3 4">
    <name type="scientific">Dillenia turbinata</name>
    <dbReference type="NCBI Taxonomy" id="194707"/>
    <lineage>
        <taxon>Eukaryota</taxon>
        <taxon>Viridiplantae</taxon>
        <taxon>Streptophyta</taxon>
        <taxon>Embryophyta</taxon>
        <taxon>Tracheophyta</taxon>
        <taxon>Spermatophyta</taxon>
        <taxon>Magnoliopsida</taxon>
        <taxon>eudicotyledons</taxon>
        <taxon>Gunneridae</taxon>
        <taxon>Pentapetalae</taxon>
        <taxon>Dilleniales</taxon>
        <taxon>Dilleniaceae</taxon>
        <taxon>Dillenia</taxon>
    </lineage>
</organism>
<accession>A0AAN8VVZ9</accession>
<evidence type="ECO:0000313" key="4">
    <source>
        <dbReference type="Proteomes" id="UP001370490"/>
    </source>
</evidence>
<protein>
    <submittedName>
        <fullName evidence="3">Uncharacterized protein</fullName>
    </submittedName>
</protein>
<dbReference type="EMBL" id="JBAMMX010000007">
    <property type="protein sequence ID" value="KAK6936802.1"/>
    <property type="molecule type" value="Genomic_DNA"/>
</dbReference>
<dbReference type="PANTHER" id="PTHR11972:SF79">
    <property type="entry name" value="FERRIC REDUCTION OXIDASE 4-RELATED"/>
    <property type="match status" value="1"/>
</dbReference>
<comment type="caution">
    <text evidence="3">The sequence shown here is derived from an EMBL/GenBank/DDBJ whole genome shotgun (WGS) entry which is preliminary data.</text>
</comment>
<reference evidence="3 4" key="1">
    <citation type="submission" date="2023-12" db="EMBL/GenBank/DDBJ databases">
        <title>A high-quality genome assembly for Dillenia turbinata (Dilleniales).</title>
        <authorList>
            <person name="Chanderbali A."/>
        </authorList>
    </citation>
    <scope>NUCLEOTIDE SEQUENCE [LARGE SCALE GENOMIC DNA]</scope>
    <source>
        <strain evidence="3">LSX21</strain>
        <tissue evidence="3">Leaf</tissue>
    </source>
</reference>
<feature type="transmembrane region" description="Helical" evidence="2">
    <location>
        <begin position="20"/>
        <end position="45"/>
    </location>
</feature>
<gene>
    <name evidence="3" type="ORF">RJ641_033832</name>
</gene>
<dbReference type="GO" id="GO:0000293">
    <property type="term" value="F:ferric-chelate reductase activity"/>
    <property type="evidence" value="ECO:0007669"/>
    <property type="project" value="TreeGrafter"/>
</dbReference>
<proteinExistence type="predicted"/>
<dbReference type="AlphaFoldDB" id="A0AAN8VVZ9"/>
<keyword evidence="4" id="KW-1185">Reference proteome</keyword>
<evidence type="ECO:0000313" key="3">
    <source>
        <dbReference type="EMBL" id="KAK6936802.1"/>
    </source>
</evidence>
<keyword evidence="1" id="KW-0560">Oxidoreductase</keyword>
<evidence type="ECO:0000256" key="1">
    <source>
        <dbReference type="ARBA" id="ARBA00023002"/>
    </source>
</evidence>
<dbReference type="GO" id="GO:0005886">
    <property type="term" value="C:plasma membrane"/>
    <property type="evidence" value="ECO:0007669"/>
    <property type="project" value="TreeGrafter"/>
</dbReference>
<dbReference type="Proteomes" id="UP001370490">
    <property type="component" value="Unassembled WGS sequence"/>
</dbReference>
<dbReference type="PANTHER" id="PTHR11972">
    <property type="entry name" value="NADPH OXIDASE"/>
    <property type="match status" value="1"/>
</dbReference>
<keyword evidence="2" id="KW-0812">Transmembrane</keyword>
<sequence>MAMWVTSFPRLRRKMFEVFFYTHHLYGLYIFYILHVGATHLCMILPASSSSLSIDSCNHRNWLGWSQLVFYLVNQLNRISLTAQDYLKPYKNHISECAKHIQASVTPFYCDFKL</sequence>